<dbReference type="InterPro" id="IPR008906">
    <property type="entry name" value="HATC_C_dom"/>
</dbReference>
<feature type="domain" description="HAT C-terminal dimerisation" evidence="1">
    <location>
        <begin position="1"/>
        <end position="48"/>
    </location>
</feature>
<dbReference type="Proteomes" id="UP000026960">
    <property type="component" value="Chromosome 8"/>
</dbReference>
<dbReference type="SUPFAM" id="SSF53098">
    <property type="entry name" value="Ribonuclease H-like"/>
    <property type="match status" value="1"/>
</dbReference>
<dbReference type="HOGENOM" id="CLU_2376170_0_0_1"/>
<proteinExistence type="predicted"/>
<evidence type="ECO:0000313" key="2">
    <source>
        <dbReference type="EnsemblPlants" id="OBART08G05680.1"/>
    </source>
</evidence>
<sequence length="95" mass="10305">MARDILAIPGCAVSAESAFDSCDQRVEVFKGKFRPETAEALVCAQSWIKSSVTYIGYFQLLWERCAVGGGHRRKGRRVVASKGGGWRQRLAAAGG</sequence>
<keyword evidence="3" id="KW-1185">Reference proteome</keyword>
<protein>
    <recommendedName>
        <fullName evidence="1">HAT C-terminal dimerisation domain-containing protein</fullName>
    </recommendedName>
</protein>
<reference evidence="2" key="1">
    <citation type="journal article" date="2009" name="Rice">
        <title>De Novo Next Generation Sequencing of Plant Genomes.</title>
        <authorList>
            <person name="Rounsley S."/>
            <person name="Marri P.R."/>
            <person name="Yu Y."/>
            <person name="He R."/>
            <person name="Sisneros N."/>
            <person name="Goicoechea J.L."/>
            <person name="Lee S.J."/>
            <person name="Angelova A."/>
            <person name="Kudrna D."/>
            <person name="Luo M."/>
            <person name="Affourtit J."/>
            <person name="Desany B."/>
            <person name="Knight J."/>
            <person name="Niazi F."/>
            <person name="Egholm M."/>
            <person name="Wing R.A."/>
        </authorList>
    </citation>
    <scope>NUCLEOTIDE SEQUENCE [LARGE SCALE GENOMIC DNA]</scope>
    <source>
        <strain evidence="2">cv. IRGC 105608</strain>
    </source>
</reference>
<evidence type="ECO:0000259" key="1">
    <source>
        <dbReference type="Pfam" id="PF05699"/>
    </source>
</evidence>
<dbReference type="Gramene" id="OBART08G05680.1">
    <property type="protein sequence ID" value="OBART08G05680.1"/>
    <property type="gene ID" value="OBART08G05680"/>
</dbReference>
<dbReference type="AlphaFoldDB" id="A0A0D3GX93"/>
<dbReference type="Pfam" id="PF05699">
    <property type="entry name" value="Dimer_Tnp_hAT"/>
    <property type="match status" value="1"/>
</dbReference>
<dbReference type="InterPro" id="IPR012337">
    <property type="entry name" value="RNaseH-like_sf"/>
</dbReference>
<accession>A0A0D3GX93</accession>
<evidence type="ECO:0000313" key="3">
    <source>
        <dbReference type="Proteomes" id="UP000026960"/>
    </source>
</evidence>
<reference evidence="2" key="2">
    <citation type="submission" date="2015-03" db="UniProtKB">
        <authorList>
            <consortium name="EnsemblPlants"/>
        </authorList>
    </citation>
    <scope>IDENTIFICATION</scope>
</reference>
<name>A0A0D3GX93_9ORYZ</name>
<dbReference type="EnsemblPlants" id="OBART08G05680.1">
    <property type="protein sequence ID" value="OBART08G05680.1"/>
    <property type="gene ID" value="OBART08G05680"/>
</dbReference>
<organism evidence="2">
    <name type="scientific">Oryza barthii</name>
    <dbReference type="NCBI Taxonomy" id="65489"/>
    <lineage>
        <taxon>Eukaryota</taxon>
        <taxon>Viridiplantae</taxon>
        <taxon>Streptophyta</taxon>
        <taxon>Embryophyta</taxon>
        <taxon>Tracheophyta</taxon>
        <taxon>Spermatophyta</taxon>
        <taxon>Magnoliopsida</taxon>
        <taxon>Liliopsida</taxon>
        <taxon>Poales</taxon>
        <taxon>Poaceae</taxon>
        <taxon>BOP clade</taxon>
        <taxon>Oryzoideae</taxon>
        <taxon>Oryzeae</taxon>
        <taxon>Oryzinae</taxon>
        <taxon>Oryza</taxon>
    </lineage>
</organism>
<dbReference type="GO" id="GO:0046983">
    <property type="term" value="F:protein dimerization activity"/>
    <property type="evidence" value="ECO:0007669"/>
    <property type="project" value="InterPro"/>
</dbReference>